<feature type="domain" description="Alpha-D-phosphohexomutase alpha/beta/alpha" evidence="12">
    <location>
        <begin position="44"/>
        <end position="178"/>
    </location>
</feature>
<evidence type="ECO:0000256" key="9">
    <source>
        <dbReference type="ARBA" id="ARBA00023235"/>
    </source>
</evidence>
<evidence type="ECO:0000259" key="13">
    <source>
        <dbReference type="Pfam" id="PF02879"/>
    </source>
</evidence>
<dbReference type="GO" id="GO:0006006">
    <property type="term" value="P:glucose metabolic process"/>
    <property type="evidence" value="ECO:0007669"/>
    <property type="project" value="UniProtKB-KW"/>
</dbReference>
<dbReference type="FunFam" id="3.40.120.10:FF:000035">
    <property type="entry name" value="Pgm3p"/>
    <property type="match status" value="1"/>
</dbReference>
<feature type="domain" description="Alpha-D-phosphohexomutase alpha/beta/alpha" evidence="13">
    <location>
        <begin position="207"/>
        <end position="315"/>
    </location>
</feature>
<keyword evidence="6" id="KW-0597">Phosphoprotein</keyword>
<dbReference type="InterPro" id="IPR016055">
    <property type="entry name" value="A-D-PHexomutase_a/b/a-I/II/III"/>
</dbReference>
<keyword evidence="4" id="KW-0963">Cytoplasm</keyword>
<evidence type="ECO:0000256" key="10">
    <source>
        <dbReference type="ARBA" id="ARBA00023277"/>
    </source>
</evidence>
<dbReference type="InterPro" id="IPR005844">
    <property type="entry name" value="A-D-PHexomutase_a/b/a-I"/>
</dbReference>
<keyword evidence="16" id="KW-1185">Reference proteome</keyword>
<dbReference type="Gene3D" id="3.30.310.50">
    <property type="entry name" value="Alpha-D-phosphohexomutase, C-terminal domain"/>
    <property type="match status" value="1"/>
</dbReference>
<feature type="domain" description="Alpha-D-phosphohexomutase alpha/beta/alpha" evidence="14">
    <location>
        <begin position="324"/>
        <end position="440"/>
    </location>
</feature>
<gene>
    <name evidence="15" type="ORF">PCON_14282</name>
</gene>
<evidence type="ECO:0000256" key="8">
    <source>
        <dbReference type="ARBA" id="ARBA00022842"/>
    </source>
</evidence>
<dbReference type="Pfam" id="PF02878">
    <property type="entry name" value="PGM_PMM_I"/>
    <property type="match status" value="1"/>
</dbReference>
<comment type="similarity">
    <text evidence="3 11">Belongs to the phosphohexose mutase family.</text>
</comment>
<evidence type="ECO:0000259" key="14">
    <source>
        <dbReference type="Pfam" id="PF02880"/>
    </source>
</evidence>
<dbReference type="InterPro" id="IPR005846">
    <property type="entry name" value="A-D-PHexomutase_a/b/a-III"/>
</dbReference>
<dbReference type="CDD" id="cd05799">
    <property type="entry name" value="PGM2"/>
    <property type="match status" value="1"/>
</dbReference>
<dbReference type="Pfam" id="PF02880">
    <property type="entry name" value="PGM_PMM_III"/>
    <property type="match status" value="1"/>
</dbReference>
<dbReference type="Proteomes" id="UP000018144">
    <property type="component" value="Unassembled WGS sequence"/>
</dbReference>
<protein>
    <submittedName>
        <fullName evidence="15">Similar to Phosphoglucomutase-2 acc. no. O74478</fullName>
    </submittedName>
</protein>
<organism evidence="15 16">
    <name type="scientific">Pyronema omphalodes (strain CBS 100304)</name>
    <name type="common">Pyronema confluens</name>
    <dbReference type="NCBI Taxonomy" id="1076935"/>
    <lineage>
        <taxon>Eukaryota</taxon>
        <taxon>Fungi</taxon>
        <taxon>Dikarya</taxon>
        <taxon>Ascomycota</taxon>
        <taxon>Pezizomycotina</taxon>
        <taxon>Pezizomycetes</taxon>
        <taxon>Pezizales</taxon>
        <taxon>Pyronemataceae</taxon>
        <taxon>Pyronema</taxon>
    </lineage>
</organism>
<comment type="subcellular location">
    <subcellularLocation>
        <location evidence="2">Cytoplasm</location>
    </subcellularLocation>
</comment>
<dbReference type="eggNOG" id="KOG1220">
    <property type="taxonomic scope" value="Eukaryota"/>
</dbReference>
<dbReference type="EMBL" id="HF936042">
    <property type="protein sequence ID" value="CCX33242.1"/>
    <property type="molecule type" value="Genomic_DNA"/>
</dbReference>
<keyword evidence="5" id="KW-0313">Glucose metabolism</keyword>
<keyword evidence="7 11" id="KW-0479">Metal-binding</keyword>
<dbReference type="InterPro" id="IPR036900">
    <property type="entry name" value="A-D-PHexomutase_C_sf"/>
</dbReference>
<dbReference type="SUPFAM" id="SSF55957">
    <property type="entry name" value="Phosphoglucomutase, C-terminal domain"/>
    <property type="match status" value="1"/>
</dbReference>
<dbReference type="GO" id="GO:0005634">
    <property type="term" value="C:nucleus"/>
    <property type="evidence" value="ECO:0007669"/>
    <property type="project" value="TreeGrafter"/>
</dbReference>
<dbReference type="STRING" id="1076935.U4LNS8"/>
<evidence type="ECO:0000256" key="2">
    <source>
        <dbReference type="ARBA" id="ARBA00004496"/>
    </source>
</evidence>
<evidence type="ECO:0000256" key="3">
    <source>
        <dbReference type="ARBA" id="ARBA00010231"/>
    </source>
</evidence>
<keyword evidence="10" id="KW-0119">Carbohydrate metabolism</keyword>
<dbReference type="SUPFAM" id="SSF53738">
    <property type="entry name" value="Phosphoglucomutase, first 3 domains"/>
    <property type="match status" value="3"/>
</dbReference>
<dbReference type="AlphaFoldDB" id="U4LNS8"/>
<sequence>MERLTTLAEEWLKLDQNPATRAEIQQLLDDKNEAELELRLGSRISFGTAGLRARMEAGFSRMNTLTVLSASQGLAEYLKTQHASPSIVIGHDHRHNSEEFARLTACAMLSRGIKVFYYDGLVHTPLVPFGVRMLNANAGVMITASHNPAKDNGYKVYAGNGCQIIPPMDSAIAEAIVNNSVPTVWDRELVDRESKLVERPVERVRKAYHEAVASLVANSTTEEGERLLGKGIVYTPLHGVGLAPMAEAVSNFPDIKFHPVPSQQQPNPDFPTVSFPNPEEKGALDLAIEHARQIGVPLILASDPDADRFSAAEKVGDTYYVFTGNELGVLFAAWTLHRHLSTNRPITDLKMLASTVSSQMLKTMASIEGFIYEETLTGFKWLGTRGLAISAAYAFEEAIGFMFAPVVYDKDGIAAAVSFLSMVKEWGSPYAKLQELYKKYGYFQSANSYLVSPSPATTKEVFEKVRENRPQKVGGRRITWWRDLTVGVDTREVGEKPTLPVDPKSEMITVELEGEVRVTVRGSGTEPKVKMYIECRASSPEEALKGAKEVEAALIREWFRPEESGLIVPGN</sequence>
<reference evidence="15 16" key="1">
    <citation type="journal article" date="2013" name="PLoS Genet.">
        <title>The genome and development-dependent transcriptomes of Pyronema confluens: a window into fungal evolution.</title>
        <authorList>
            <person name="Traeger S."/>
            <person name="Altegoer F."/>
            <person name="Freitag M."/>
            <person name="Gabaldon T."/>
            <person name="Kempken F."/>
            <person name="Kumar A."/>
            <person name="Marcet-Houben M."/>
            <person name="Poggeler S."/>
            <person name="Stajich J.E."/>
            <person name="Nowrousian M."/>
        </authorList>
    </citation>
    <scope>NUCLEOTIDE SEQUENCE [LARGE SCALE GENOMIC DNA]</scope>
    <source>
        <strain evidence="16">CBS 100304</strain>
        <tissue evidence="15">Vegetative mycelium</tissue>
    </source>
</reference>
<dbReference type="PANTHER" id="PTHR45745:SF1">
    <property type="entry name" value="PHOSPHOGLUCOMUTASE 2B-RELATED"/>
    <property type="match status" value="1"/>
</dbReference>
<dbReference type="OrthoDB" id="8300170at2759"/>
<dbReference type="GO" id="GO:0000287">
    <property type="term" value="F:magnesium ion binding"/>
    <property type="evidence" value="ECO:0007669"/>
    <property type="project" value="InterPro"/>
</dbReference>
<dbReference type="GO" id="GO:0008973">
    <property type="term" value="F:phosphopentomutase activity"/>
    <property type="evidence" value="ECO:0007669"/>
    <property type="project" value="TreeGrafter"/>
</dbReference>
<evidence type="ECO:0000313" key="15">
    <source>
        <dbReference type="EMBL" id="CCX33242.1"/>
    </source>
</evidence>
<evidence type="ECO:0000259" key="12">
    <source>
        <dbReference type="Pfam" id="PF02878"/>
    </source>
</evidence>
<evidence type="ECO:0000256" key="7">
    <source>
        <dbReference type="ARBA" id="ARBA00022723"/>
    </source>
</evidence>
<dbReference type="GO" id="GO:0005737">
    <property type="term" value="C:cytoplasm"/>
    <property type="evidence" value="ECO:0007669"/>
    <property type="project" value="UniProtKB-SubCell"/>
</dbReference>
<dbReference type="PROSITE" id="PS00710">
    <property type="entry name" value="PGM_PMM"/>
    <property type="match status" value="1"/>
</dbReference>
<keyword evidence="9" id="KW-0413">Isomerase</keyword>
<keyword evidence="8 11" id="KW-0460">Magnesium</keyword>
<evidence type="ECO:0000256" key="1">
    <source>
        <dbReference type="ARBA" id="ARBA00001946"/>
    </source>
</evidence>
<dbReference type="Gene3D" id="3.40.120.10">
    <property type="entry name" value="Alpha-D-Glucose-1,6-Bisphosphate, subunit A, domain 3"/>
    <property type="match status" value="3"/>
</dbReference>
<dbReference type="OMA" id="GYCVDPE"/>
<evidence type="ECO:0000256" key="4">
    <source>
        <dbReference type="ARBA" id="ARBA00022490"/>
    </source>
</evidence>
<dbReference type="InterPro" id="IPR016066">
    <property type="entry name" value="A-D-PHexomutase_CS"/>
</dbReference>
<name>U4LNS8_PYROM</name>
<evidence type="ECO:0000313" key="16">
    <source>
        <dbReference type="Proteomes" id="UP000018144"/>
    </source>
</evidence>
<comment type="cofactor">
    <cofactor evidence="1">
        <name>Mg(2+)</name>
        <dbReference type="ChEBI" id="CHEBI:18420"/>
    </cofactor>
</comment>
<proteinExistence type="inferred from homology"/>
<accession>U4LNS8</accession>
<evidence type="ECO:0000256" key="5">
    <source>
        <dbReference type="ARBA" id="ARBA00022526"/>
    </source>
</evidence>
<dbReference type="InterPro" id="IPR005845">
    <property type="entry name" value="A-D-PHexomutase_a/b/a-II"/>
</dbReference>
<dbReference type="PANTHER" id="PTHR45745">
    <property type="entry name" value="PHOSPHOMANNOMUTASE 45A"/>
    <property type="match status" value="1"/>
</dbReference>
<evidence type="ECO:0000256" key="11">
    <source>
        <dbReference type="RuleBase" id="RU004326"/>
    </source>
</evidence>
<evidence type="ECO:0000256" key="6">
    <source>
        <dbReference type="ARBA" id="ARBA00022553"/>
    </source>
</evidence>
<dbReference type="Pfam" id="PF02879">
    <property type="entry name" value="PGM_PMM_II"/>
    <property type="match status" value="1"/>
</dbReference>
<dbReference type="GO" id="GO:0006166">
    <property type="term" value="P:purine ribonucleoside salvage"/>
    <property type="evidence" value="ECO:0007669"/>
    <property type="project" value="TreeGrafter"/>
</dbReference>